<keyword evidence="2" id="KW-0539">Nucleus</keyword>
<organism evidence="6 7">
    <name type="scientific">Reticulomyxa filosa</name>
    <dbReference type="NCBI Taxonomy" id="46433"/>
    <lineage>
        <taxon>Eukaryota</taxon>
        <taxon>Sar</taxon>
        <taxon>Rhizaria</taxon>
        <taxon>Retaria</taxon>
        <taxon>Foraminifera</taxon>
        <taxon>Monothalamids</taxon>
        <taxon>Reticulomyxidae</taxon>
        <taxon>Reticulomyxa</taxon>
    </lineage>
</organism>
<dbReference type="GO" id="GO:0003755">
    <property type="term" value="F:peptidyl-prolyl cis-trans isomerase activity"/>
    <property type="evidence" value="ECO:0007669"/>
    <property type="project" value="UniProtKB-UniRule"/>
</dbReference>
<accession>X6P390</accession>
<comment type="catalytic activity">
    <reaction evidence="3">
        <text>[protein]-peptidylproline (omega=180) = [protein]-peptidylproline (omega=0)</text>
        <dbReference type="Rhea" id="RHEA:16237"/>
        <dbReference type="Rhea" id="RHEA-COMP:10747"/>
        <dbReference type="Rhea" id="RHEA-COMP:10748"/>
        <dbReference type="ChEBI" id="CHEBI:83833"/>
        <dbReference type="ChEBI" id="CHEBI:83834"/>
        <dbReference type="EC" id="5.2.1.8"/>
    </reaction>
</comment>
<dbReference type="PANTHER" id="PTHR45625">
    <property type="entry name" value="PEPTIDYL-PROLYL CIS-TRANS ISOMERASE-RELATED"/>
    <property type="match status" value="1"/>
</dbReference>
<keyword evidence="3" id="KW-0697">Rotamase</keyword>
<sequence>MKSNSVVSNAYDLTPLGKLLSKDVDLETIDDFHLVECAINSEAFYIRMRPDWAPLGAARFEELVEDKYYDNTVLFRALKDFIIQFGISGDPEKARKWSGKEIMDDVPGGESNLPKIAFQRGMLSYAGSGPNSRETQIFFTLIDTDWLGREPWEQPFAEIVYNVDILDGVYYDYQEGPDQGRIWNEGYAYLRAEFPLLTYLDYCRILRTEEILKKHDENDLENGYLKDVIDELDRETNQVKDIQAKAVEQFGYKVYFIEFALVIVVLALVYCLIYRFADTRNSKAE</sequence>
<dbReference type="AlphaFoldDB" id="X6P390"/>
<reference evidence="6 7" key="1">
    <citation type="journal article" date="2013" name="Curr. Biol.">
        <title>The Genome of the Foraminiferan Reticulomyxa filosa.</title>
        <authorList>
            <person name="Glockner G."/>
            <person name="Hulsmann N."/>
            <person name="Schleicher M."/>
            <person name="Noegel A.A."/>
            <person name="Eichinger L."/>
            <person name="Gallinger C."/>
            <person name="Pawlowski J."/>
            <person name="Sierra R."/>
            <person name="Euteneuer U."/>
            <person name="Pillet L."/>
            <person name="Moustafa A."/>
            <person name="Platzer M."/>
            <person name="Groth M."/>
            <person name="Szafranski K."/>
            <person name="Schliwa M."/>
        </authorList>
    </citation>
    <scope>NUCLEOTIDE SEQUENCE [LARGE SCALE GENOMIC DNA]</scope>
</reference>
<feature type="domain" description="PPIase cyclophilin-type" evidence="5">
    <location>
        <begin position="46"/>
        <end position="169"/>
    </location>
</feature>
<dbReference type="OrthoDB" id="423037at2759"/>
<feature type="transmembrane region" description="Helical" evidence="4">
    <location>
        <begin position="254"/>
        <end position="273"/>
    </location>
</feature>
<dbReference type="SUPFAM" id="SSF50891">
    <property type="entry name" value="Cyclophilin-like"/>
    <property type="match status" value="1"/>
</dbReference>
<dbReference type="EMBL" id="ASPP01003762">
    <property type="protein sequence ID" value="ETO33005.1"/>
    <property type="molecule type" value="Genomic_DNA"/>
</dbReference>
<evidence type="ECO:0000313" key="7">
    <source>
        <dbReference type="Proteomes" id="UP000023152"/>
    </source>
</evidence>
<evidence type="ECO:0000259" key="5">
    <source>
        <dbReference type="PROSITE" id="PS50072"/>
    </source>
</evidence>
<keyword evidence="4" id="KW-0812">Transmembrane</keyword>
<dbReference type="Gene3D" id="2.40.100.10">
    <property type="entry name" value="Cyclophilin-like"/>
    <property type="match status" value="1"/>
</dbReference>
<comment type="caution">
    <text evidence="6">The sequence shown here is derived from an EMBL/GenBank/DDBJ whole genome shotgun (WGS) entry which is preliminary data.</text>
</comment>
<proteinExistence type="inferred from homology"/>
<comment type="function">
    <text evidence="3">PPIases accelerate the folding of proteins. It catalyzes the cis-trans isomerization of proline imidic peptide bonds in oligopeptides.</text>
</comment>
<dbReference type="PRINTS" id="PR00153">
    <property type="entry name" value="CSAPPISMRASE"/>
</dbReference>
<dbReference type="InterPro" id="IPR002130">
    <property type="entry name" value="Cyclophilin-type_PPIase_dom"/>
</dbReference>
<evidence type="ECO:0000256" key="1">
    <source>
        <dbReference type="ARBA" id="ARBA00004123"/>
    </source>
</evidence>
<dbReference type="GO" id="GO:0071013">
    <property type="term" value="C:catalytic step 2 spliceosome"/>
    <property type="evidence" value="ECO:0007669"/>
    <property type="project" value="TreeGrafter"/>
</dbReference>
<evidence type="ECO:0000256" key="2">
    <source>
        <dbReference type="ARBA" id="ARBA00023242"/>
    </source>
</evidence>
<keyword evidence="4" id="KW-1133">Transmembrane helix</keyword>
<gene>
    <name evidence="6" type="ORF">RFI_04105</name>
</gene>
<dbReference type="Pfam" id="PF00160">
    <property type="entry name" value="Pro_isomerase"/>
    <property type="match status" value="1"/>
</dbReference>
<dbReference type="Proteomes" id="UP000023152">
    <property type="component" value="Unassembled WGS sequence"/>
</dbReference>
<comment type="subcellular location">
    <subcellularLocation>
        <location evidence="1">Nucleus</location>
    </subcellularLocation>
</comment>
<evidence type="ECO:0000256" key="4">
    <source>
        <dbReference type="SAM" id="Phobius"/>
    </source>
</evidence>
<keyword evidence="4" id="KW-0472">Membrane</keyword>
<dbReference type="InterPro" id="IPR044666">
    <property type="entry name" value="Cyclophilin_A-like"/>
</dbReference>
<evidence type="ECO:0000256" key="3">
    <source>
        <dbReference type="RuleBase" id="RU363019"/>
    </source>
</evidence>
<dbReference type="InterPro" id="IPR029000">
    <property type="entry name" value="Cyclophilin-like_dom_sf"/>
</dbReference>
<dbReference type="PANTHER" id="PTHR45625:SF6">
    <property type="entry name" value="SPLICEOSOME-ASSOCIATED PROTEIN CWC27 HOMOLOG"/>
    <property type="match status" value="1"/>
</dbReference>
<dbReference type="PROSITE" id="PS50072">
    <property type="entry name" value="CSA_PPIASE_2"/>
    <property type="match status" value="1"/>
</dbReference>
<comment type="similarity">
    <text evidence="3">Belongs to the cyclophilin-type PPIase family.</text>
</comment>
<evidence type="ECO:0000313" key="6">
    <source>
        <dbReference type="EMBL" id="ETO33005.1"/>
    </source>
</evidence>
<keyword evidence="7" id="KW-1185">Reference proteome</keyword>
<protein>
    <recommendedName>
        <fullName evidence="3">Peptidyl-prolyl cis-trans isomerase</fullName>
        <shortName evidence="3">PPIase</shortName>
        <ecNumber evidence="3">5.2.1.8</ecNumber>
    </recommendedName>
</protein>
<keyword evidence="3" id="KW-0413">Isomerase</keyword>
<name>X6P390_RETFI</name>
<dbReference type="EC" id="5.2.1.8" evidence="3"/>
<dbReference type="OMA" id="HLVECAI"/>